<dbReference type="InterPro" id="IPR012312">
    <property type="entry name" value="Hemerythrin-like"/>
</dbReference>
<dbReference type="PANTHER" id="PTHR38048">
    <property type="entry name" value="EXPRESSED PROTEIN"/>
    <property type="match status" value="1"/>
</dbReference>
<dbReference type="Pfam" id="PF01814">
    <property type="entry name" value="Hemerythrin"/>
    <property type="match status" value="1"/>
</dbReference>
<dbReference type="PANTHER" id="PTHR38048:SF2">
    <property type="entry name" value="HEMERYTHRIN-LIKE DOMAIN-CONTAINING PROTEIN"/>
    <property type="match status" value="1"/>
</dbReference>
<name>A0A9P6EK67_9AGAR</name>
<dbReference type="InterPro" id="IPR053206">
    <property type="entry name" value="Dimeric_xanthone_biosynth"/>
</dbReference>
<evidence type="ECO:0000313" key="3">
    <source>
        <dbReference type="Proteomes" id="UP000807306"/>
    </source>
</evidence>
<evidence type="ECO:0000259" key="1">
    <source>
        <dbReference type="Pfam" id="PF01814"/>
    </source>
</evidence>
<dbReference type="EMBL" id="MU157839">
    <property type="protein sequence ID" value="KAF9530565.1"/>
    <property type="molecule type" value="Genomic_DNA"/>
</dbReference>
<dbReference type="OrthoDB" id="58416at2759"/>
<organism evidence="2 3">
    <name type="scientific">Crepidotus variabilis</name>
    <dbReference type="NCBI Taxonomy" id="179855"/>
    <lineage>
        <taxon>Eukaryota</taxon>
        <taxon>Fungi</taxon>
        <taxon>Dikarya</taxon>
        <taxon>Basidiomycota</taxon>
        <taxon>Agaricomycotina</taxon>
        <taxon>Agaricomycetes</taxon>
        <taxon>Agaricomycetidae</taxon>
        <taxon>Agaricales</taxon>
        <taxon>Agaricineae</taxon>
        <taxon>Crepidotaceae</taxon>
        <taxon>Crepidotus</taxon>
    </lineage>
</organism>
<dbReference type="Gene3D" id="1.20.120.520">
    <property type="entry name" value="nmb1532 protein domain like"/>
    <property type="match status" value="1"/>
</dbReference>
<feature type="domain" description="Hemerythrin-like" evidence="1">
    <location>
        <begin position="36"/>
        <end position="147"/>
    </location>
</feature>
<comment type="caution">
    <text evidence="2">The sequence shown here is derived from an EMBL/GenBank/DDBJ whole genome shotgun (WGS) entry which is preliminary data.</text>
</comment>
<keyword evidence="3" id="KW-1185">Reference proteome</keyword>
<proteinExistence type="predicted"/>
<evidence type="ECO:0000313" key="2">
    <source>
        <dbReference type="EMBL" id="KAF9530565.1"/>
    </source>
</evidence>
<reference evidence="2" key="1">
    <citation type="submission" date="2020-11" db="EMBL/GenBank/DDBJ databases">
        <authorList>
            <consortium name="DOE Joint Genome Institute"/>
            <person name="Ahrendt S."/>
            <person name="Riley R."/>
            <person name="Andreopoulos W."/>
            <person name="Labutti K."/>
            <person name="Pangilinan J."/>
            <person name="Ruiz-Duenas F.J."/>
            <person name="Barrasa J.M."/>
            <person name="Sanchez-Garcia M."/>
            <person name="Camarero S."/>
            <person name="Miyauchi S."/>
            <person name="Serrano A."/>
            <person name="Linde D."/>
            <person name="Babiker R."/>
            <person name="Drula E."/>
            <person name="Ayuso-Fernandez I."/>
            <person name="Pacheco R."/>
            <person name="Padilla G."/>
            <person name="Ferreira P."/>
            <person name="Barriuso J."/>
            <person name="Kellner H."/>
            <person name="Castanera R."/>
            <person name="Alfaro M."/>
            <person name="Ramirez L."/>
            <person name="Pisabarro A.G."/>
            <person name="Kuo A."/>
            <person name="Tritt A."/>
            <person name="Lipzen A."/>
            <person name="He G."/>
            <person name="Yan M."/>
            <person name="Ng V."/>
            <person name="Cullen D."/>
            <person name="Martin F."/>
            <person name="Rosso M.-N."/>
            <person name="Henrissat B."/>
            <person name="Hibbett D."/>
            <person name="Martinez A.T."/>
            <person name="Grigoriev I.V."/>
        </authorList>
    </citation>
    <scope>NUCLEOTIDE SEQUENCE</scope>
    <source>
        <strain evidence="2">CBS 506.95</strain>
    </source>
</reference>
<sequence length="237" mass="27659">MSSEREQYALLPVPWSPETNFKDHVATLATEMICVHNSFIRCLNNMYYYAPRVKKGDEASFVGYCLMFLNLLHNHHSIEEELVFPVLQTKLDMTPNIEQHKSFHEGMDNFERYLKDVQDKKEVYDGDKLVGLLDGFSYPLVEHLNDEIPTLSPERLAQLDKAQFEGVCKELEEHIKSSSMTTLHSFITVHHDSRTAPSWPPAPKLISWFISNVAYWRHSNLWKFAPFNRHCQPQEYA</sequence>
<dbReference type="CDD" id="cd12108">
    <property type="entry name" value="Hr-like"/>
    <property type="match status" value="1"/>
</dbReference>
<gene>
    <name evidence="2" type="ORF">CPB83DRAFT_167332</name>
</gene>
<dbReference type="Proteomes" id="UP000807306">
    <property type="component" value="Unassembled WGS sequence"/>
</dbReference>
<dbReference type="AlphaFoldDB" id="A0A9P6EK67"/>
<accession>A0A9P6EK67</accession>
<protein>
    <recommendedName>
        <fullName evidence="1">Hemerythrin-like domain-containing protein</fullName>
    </recommendedName>
</protein>